<keyword evidence="3" id="KW-0808">Transferase</keyword>
<protein>
    <submittedName>
        <fullName evidence="3">GNAT family N-acetyltransferase</fullName>
        <ecNumber evidence="3">2.3.1.-</ecNumber>
    </submittedName>
</protein>
<proteinExistence type="predicted"/>
<dbReference type="PROSITE" id="PS51186">
    <property type="entry name" value="GNAT"/>
    <property type="match status" value="1"/>
</dbReference>
<evidence type="ECO:0000256" key="1">
    <source>
        <dbReference type="SAM" id="MobiDB-lite"/>
    </source>
</evidence>
<feature type="domain" description="N-acetyltransferase" evidence="2">
    <location>
        <begin position="5"/>
        <end position="194"/>
    </location>
</feature>
<dbReference type="SUPFAM" id="SSF55729">
    <property type="entry name" value="Acyl-CoA N-acyltransferases (Nat)"/>
    <property type="match status" value="1"/>
</dbReference>
<dbReference type="KEGG" id="mprn:Q3V37_17375"/>
<dbReference type="EMBL" id="CP130472">
    <property type="protein sequence ID" value="WLS43192.1"/>
    <property type="molecule type" value="Genomic_DNA"/>
</dbReference>
<dbReference type="Pfam" id="PF00583">
    <property type="entry name" value="Acetyltransf_1"/>
    <property type="match status" value="1"/>
</dbReference>
<reference evidence="3 4" key="1">
    <citation type="submission" date="2023-07" db="EMBL/GenBank/DDBJ databases">
        <title>Micromonospora profundi TRM 95458 converts glycerol to a new osmotic compound.</title>
        <authorList>
            <person name="Lu D."/>
        </authorList>
    </citation>
    <scope>NUCLEOTIDE SEQUENCE [LARGE SCALE GENOMIC DNA]</scope>
    <source>
        <strain evidence="3 4">TRM95458</strain>
    </source>
</reference>
<dbReference type="InterPro" id="IPR000182">
    <property type="entry name" value="GNAT_dom"/>
</dbReference>
<dbReference type="Gene3D" id="3.40.630.30">
    <property type="match status" value="1"/>
</dbReference>
<name>A0AAJ6HND7_9ACTN</name>
<sequence length="217" mass="23996">MDTVPRIRAARWADKDHVAALIADAFHPSPLATWLIPDPGPRRRILTDVLAIWVEHAMFYGDVHLTDDATAATVGFHRYRPIPPPTNYPTRLGDAAGAHGDRFDLLDRLLAKDRPSEPHYHLAFLAVSPSAKRSGHGTSLLSHHRNRLDHVNLLSWTSTTPDAQSLHARHGYMPESAIQLPEGPVICSMRRSPVHGDIQPTRTTTTEGQSGHPGLRP</sequence>
<dbReference type="Proteomes" id="UP001235874">
    <property type="component" value="Chromosome"/>
</dbReference>
<organism evidence="3 4">
    <name type="scientific">Micromonospora profundi</name>
    <dbReference type="NCBI Taxonomy" id="1420889"/>
    <lineage>
        <taxon>Bacteria</taxon>
        <taxon>Bacillati</taxon>
        <taxon>Actinomycetota</taxon>
        <taxon>Actinomycetes</taxon>
        <taxon>Micromonosporales</taxon>
        <taxon>Micromonosporaceae</taxon>
        <taxon>Micromonospora</taxon>
    </lineage>
</organism>
<dbReference type="GO" id="GO:0016747">
    <property type="term" value="F:acyltransferase activity, transferring groups other than amino-acyl groups"/>
    <property type="evidence" value="ECO:0007669"/>
    <property type="project" value="InterPro"/>
</dbReference>
<accession>A0AAJ6HND7</accession>
<dbReference type="PANTHER" id="PTHR42791:SF1">
    <property type="entry name" value="N-ACETYLTRANSFERASE DOMAIN-CONTAINING PROTEIN"/>
    <property type="match status" value="1"/>
</dbReference>
<feature type="region of interest" description="Disordered" evidence="1">
    <location>
        <begin position="191"/>
        <end position="217"/>
    </location>
</feature>
<keyword evidence="4" id="KW-1185">Reference proteome</keyword>
<gene>
    <name evidence="3" type="ORF">Q3V37_17375</name>
</gene>
<dbReference type="PANTHER" id="PTHR42791">
    <property type="entry name" value="GNAT FAMILY ACETYLTRANSFERASE"/>
    <property type="match status" value="1"/>
</dbReference>
<dbReference type="RefSeq" id="WP_306270567.1">
    <property type="nucleotide sequence ID" value="NZ_CP130472.1"/>
</dbReference>
<keyword evidence="3" id="KW-0012">Acyltransferase</keyword>
<feature type="compositionally biased region" description="Polar residues" evidence="1">
    <location>
        <begin position="200"/>
        <end position="209"/>
    </location>
</feature>
<evidence type="ECO:0000259" key="2">
    <source>
        <dbReference type="PROSITE" id="PS51186"/>
    </source>
</evidence>
<dbReference type="InterPro" id="IPR016181">
    <property type="entry name" value="Acyl_CoA_acyltransferase"/>
</dbReference>
<evidence type="ECO:0000313" key="3">
    <source>
        <dbReference type="EMBL" id="WLS43192.1"/>
    </source>
</evidence>
<dbReference type="AlphaFoldDB" id="A0AAJ6HND7"/>
<dbReference type="InterPro" id="IPR052523">
    <property type="entry name" value="Trichothecene_AcTrans"/>
</dbReference>
<dbReference type="EC" id="2.3.1.-" evidence="3"/>
<evidence type="ECO:0000313" key="4">
    <source>
        <dbReference type="Proteomes" id="UP001235874"/>
    </source>
</evidence>